<dbReference type="InterPro" id="IPR059206">
    <property type="entry name" value="Sll1717-like"/>
</dbReference>
<organism evidence="1 2">
    <name type="scientific">Marinobacter salinus</name>
    <dbReference type="NCBI Taxonomy" id="1874317"/>
    <lineage>
        <taxon>Bacteria</taxon>
        <taxon>Pseudomonadati</taxon>
        <taxon>Pseudomonadota</taxon>
        <taxon>Gammaproteobacteria</taxon>
        <taxon>Pseudomonadales</taxon>
        <taxon>Marinobacteraceae</taxon>
        <taxon>Marinobacter</taxon>
    </lineage>
</organism>
<evidence type="ECO:0000313" key="2">
    <source>
        <dbReference type="Proteomes" id="UP000177445"/>
    </source>
</evidence>
<accession>A0A1D9GPS3</accession>
<proteinExistence type="predicted"/>
<dbReference type="Proteomes" id="UP000177445">
    <property type="component" value="Chromosome"/>
</dbReference>
<dbReference type="AlphaFoldDB" id="A0A1D9GPS3"/>
<dbReference type="STRING" id="1874317.BKP64_16445"/>
<name>A0A1D9GPS3_9GAMM</name>
<keyword evidence="2" id="KW-1185">Reference proteome</keyword>
<dbReference type="NCBIfam" id="NF047389">
    <property type="entry name" value="ATPase_Sll1717"/>
    <property type="match status" value="1"/>
</dbReference>
<sequence>MVEAAAEKGGFLAVTYDRFEFGAGQKVTDITLQYHLRNIITRVLLAFLSYLSERKDVVESLSKGEKDQLAVFVQAYLGDLTGDGIQELLNELKSLPEKFKDFWREHVGFMESAINFLLRTYDLEKIDLPDSKQEEKRLGETYKYQLETLLGLVRKIGFQSIYVLIDRPDETEKTGNDPSAAYQLIQPLIRDLELLGLKGYAFKFFLWDKVEPYYRADARPDRVPMYQLTWNRPGLKSVLAKRMEAYSDGGISSFDQLLEKPCGIDDHLCLLANGSPRNLIRMCETIIAVQAERDAAARKVSLGAVDQATVIHGEKVFIENYGEAVLKDLQRIGRELFTTNFVANEILKISSNGARNKITGWANQGIVAQVGTVIAPPATRPTHLYGVLDPCAVRIIHRAVPFEEFVQDRWLPCEHCVTDNFIDLNLYPEGEEPLCRECGRALV</sequence>
<evidence type="ECO:0000313" key="1">
    <source>
        <dbReference type="EMBL" id="AOY89633.1"/>
    </source>
</evidence>
<reference evidence="1 2" key="1">
    <citation type="submission" date="2016-10" db="EMBL/GenBank/DDBJ databases">
        <title>Marinobacter salinus sp. nov., a moderately halophilic bacterium isolated from a tidal flat environment.</title>
        <authorList>
            <person name="Park S.-J."/>
        </authorList>
    </citation>
    <scope>NUCLEOTIDE SEQUENCE [LARGE SCALE GENOMIC DNA]</scope>
    <source>
        <strain evidence="1 2">Hb8</strain>
    </source>
</reference>
<gene>
    <name evidence="1" type="ORF">BKP64_16445</name>
</gene>
<dbReference type="KEGG" id="msq:BKP64_16445"/>
<protein>
    <submittedName>
        <fullName evidence="1">Uncharacterized protein</fullName>
    </submittedName>
</protein>
<dbReference type="EMBL" id="CP017715">
    <property type="protein sequence ID" value="AOY89633.1"/>
    <property type="molecule type" value="Genomic_DNA"/>
</dbReference>